<gene>
    <name evidence="2" type="ORF">C8263_02475</name>
</gene>
<dbReference type="InterPro" id="IPR035959">
    <property type="entry name" value="RutC-like_sf"/>
</dbReference>
<evidence type="ECO:0000313" key="3">
    <source>
        <dbReference type="Proteomes" id="UP000240317"/>
    </source>
</evidence>
<keyword evidence="3" id="KW-1185">Reference proteome</keyword>
<dbReference type="Gene3D" id="3.30.1330.40">
    <property type="entry name" value="RutC-like"/>
    <property type="match status" value="1"/>
</dbReference>
<dbReference type="OrthoDB" id="9803101at2"/>
<dbReference type="CDD" id="cd00448">
    <property type="entry name" value="YjgF_YER057c_UK114_family"/>
    <property type="match status" value="1"/>
</dbReference>
<dbReference type="SUPFAM" id="SSF55298">
    <property type="entry name" value="YjgF-like"/>
    <property type="match status" value="1"/>
</dbReference>
<dbReference type="EMBL" id="PYSV01000002">
    <property type="protein sequence ID" value="PTA69229.1"/>
    <property type="molecule type" value="Genomic_DNA"/>
</dbReference>
<evidence type="ECO:0000313" key="2">
    <source>
        <dbReference type="EMBL" id="PTA69229.1"/>
    </source>
</evidence>
<dbReference type="AlphaFoldDB" id="A0A2T3WBE2"/>
<dbReference type="PANTHER" id="PTHR11803">
    <property type="entry name" value="2-IMINOBUTANOATE/2-IMINOPROPANOATE DEAMINASE RIDA"/>
    <property type="match status" value="1"/>
</dbReference>
<dbReference type="PANTHER" id="PTHR11803:SF58">
    <property type="entry name" value="PROTEIN HMF1-RELATED"/>
    <property type="match status" value="1"/>
</dbReference>
<comment type="similarity">
    <text evidence="1">Belongs to the RutC family.</text>
</comment>
<dbReference type="Proteomes" id="UP000240317">
    <property type="component" value="Unassembled WGS sequence"/>
</dbReference>
<dbReference type="Pfam" id="PF01042">
    <property type="entry name" value="Ribonuc_L-PSP"/>
    <property type="match status" value="1"/>
</dbReference>
<dbReference type="InterPro" id="IPR006175">
    <property type="entry name" value="YjgF/YER057c/UK114"/>
</dbReference>
<accession>A0A2T3WBE2</accession>
<reference evidence="2 3" key="1">
    <citation type="submission" date="2018-03" db="EMBL/GenBank/DDBJ databases">
        <title>Draft genome of Deinococcus sp. OD32.</title>
        <authorList>
            <person name="Wang X.-P."/>
            <person name="Du Z.-J."/>
        </authorList>
    </citation>
    <scope>NUCLEOTIDE SEQUENCE [LARGE SCALE GENOMIC DNA]</scope>
    <source>
        <strain evidence="2 3">OD32</strain>
    </source>
</reference>
<dbReference type="RefSeq" id="WP_107136539.1">
    <property type="nucleotide sequence ID" value="NZ_PYSV01000002.1"/>
</dbReference>
<dbReference type="GO" id="GO:0019239">
    <property type="term" value="F:deaminase activity"/>
    <property type="evidence" value="ECO:0007669"/>
    <property type="project" value="TreeGrafter"/>
</dbReference>
<proteinExistence type="inferred from homology"/>
<evidence type="ECO:0000256" key="1">
    <source>
        <dbReference type="ARBA" id="ARBA00010552"/>
    </source>
</evidence>
<dbReference type="GO" id="GO:0005829">
    <property type="term" value="C:cytosol"/>
    <property type="evidence" value="ECO:0007669"/>
    <property type="project" value="TreeGrafter"/>
</dbReference>
<organism evidence="2 3">
    <name type="scientific">Deinococcus arcticus</name>
    <dbReference type="NCBI Taxonomy" id="2136176"/>
    <lineage>
        <taxon>Bacteria</taxon>
        <taxon>Thermotogati</taxon>
        <taxon>Deinococcota</taxon>
        <taxon>Deinococci</taxon>
        <taxon>Deinococcales</taxon>
        <taxon>Deinococcaceae</taxon>
        <taxon>Deinococcus</taxon>
    </lineage>
</organism>
<protein>
    <submittedName>
        <fullName evidence="2">Enamine deaminase RidA</fullName>
    </submittedName>
</protein>
<name>A0A2T3WBE2_9DEIO</name>
<comment type="caution">
    <text evidence="2">The sequence shown here is derived from an EMBL/GenBank/DDBJ whole genome shotgun (WGS) entry which is preliminary data.</text>
</comment>
<sequence>MSETIFHVPETLPRVPGYTPAVEVRGGRTLYISGQVALNAGGELGGPGDFEAQARQCFQNVAHALAAADITFADVVKLGLYVLDMAHLSALRRVRDDFVNTARPPASTLVQVSAFFRPGVLVEVEAVAAAPLERRA</sequence>